<dbReference type="Proteomes" id="UP000195442">
    <property type="component" value="Unassembled WGS sequence"/>
</dbReference>
<gene>
    <name evidence="1" type="ORF">CRENPOLYSF2_680020</name>
</gene>
<dbReference type="RefSeq" id="WP_087148347.1">
    <property type="nucleotide sequence ID" value="NZ_FUKJ01000433.1"/>
</dbReference>
<dbReference type="AlphaFoldDB" id="A0A1R4HHK4"/>
<proteinExistence type="predicted"/>
<accession>A0A1R4HHK4</accession>
<organism evidence="1 2">
    <name type="scientific">Crenothrix polyspora</name>
    <dbReference type="NCBI Taxonomy" id="360316"/>
    <lineage>
        <taxon>Bacteria</taxon>
        <taxon>Pseudomonadati</taxon>
        <taxon>Pseudomonadota</taxon>
        <taxon>Gammaproteobacteria</taxon>
        <taxon>Methylococcales</taxon>
        <taxon>Crenotrichaceae</taxon>
        <taxon>Crenothrix</taxon>
    </lineage>
</organism>
<dbReference type="OrthoDB" id="7065885at2"/>
<evidence type="ECO:0000313" key="1">
    <source>
        <dbReference type="EMBL" id="SJM95704.1"/>
    </source>
</evidence>
<protein>
    <submittedName>
        <fullName evidence="1">Uncharacterized protein</fullName>
    </submittedName>
</protein>
<name>A0A1R4HHK4_9GAMM</name>
<keyword evidence="2" id="KW-1185">Reference proteome</keyword>
<reference evidence="2" key="1">
    <citation type="submission" date="2017-02" db="EMBL/GenBank/DDBJ databases">
        <authorList>
            <person name="Daims H."/>
        </authorList>
    </citation>
    <scope>NUCLEOTIDE SEQUENCE [LARGE SCALE GENOMIC DNA]</scope>
</reference>
<sequence>MQTFQVNSHINENGILSVKLPKEWAEKDVNVVLVLEFLNQLKESKPQKESLAAAFDLLAQMPEDFMTHRQDDLPQERDEWL</sequence>
<dbReference type="EMBL" id="FUKJ01000433">
    <property type="protein sequence ID" value="SJM95704.1"/>
    <property type="molecule type" value="Genomic_DNA"/>
</dbReference>
<evidence type="ECO:0000313" key="2">
    <source>
        <dbReference type="Proteomes" id="UP000195442"/>
    </source>
</evidence>